<organism evidence="6 7">
    <name type="scientific">Corynebacterium stationis</name>
    <dbReference type="NCBI Taxonomy" id="1705"/>
    <lineage>
        <taxon>Bacteria</taxon>
        <taxon>Bacillati</taxon>
        <taxon>Actinomycetota</taxon>
        <taxon>Actinomycetes</taxon>
        <taxon>Mycobacteriales</taxon>
        <taxon>Corynebacteriaceae</taxon>
        <taxon>Corynebacterium</taxon>
    </lineage>
</organism>
<feature type="transmembrane region" description="Helical" evidence="5">
    <location>
        <begin position="109"/>
        <end position="127"/>
    </location>
</feature>
<keyword evidence="2 5" id="KW-0812">Transmembrane</keyword>
<feature type="transmembrane region" description="Helical" evidence="5">
    <location>
        <begin position="225"/>
        <end position="247"/>
    </location>
</feature>
<keyword evidence="4 5" id="KW-0472">Membrane</keyword>
<reference evidence="6 7" key="1">
    <citation type="submission" date="2020-04" db="EMBL/GenBank/DDBJ databases">
        <authorList>
            <person name="Hitch T.C.A."/>
            <person name="Wylensek D."/>
            <person name="Clavel T."/>
        </authorList>
    </citation>
    <scope>NUCLEOTIDE SEQUENCE [LARGE SCALE GENOMIC DNA]</scope>
    <source>
        <strain evidence="6 7">BL-383-APC-3D</strain>
    </source>
</reference>
<feature type="transmembrane region" description="Helical" evidence="5">
    <location>
        <begin position="39"/>
        <end position="72"/>
    </location>
</feature>
<dbReference type="GO" id="GO:0055085">
    <property type="term" value="P:transmembrane transport"/>
    <property type="evidence" value="ECO:0007669"/>
    <property type="project" value="InterPro"/>
</dbReference>
<evidence type="ECO:0000256" key="3">
    <source>
        <dbReference type="ARBA" id="ARBA00022989"/>
    </source>
</evidence>
<dbReference type="EMBL" id="JABAFZ010000011">
    <property type="protein sequence ID" value="NME90353.1"/>
    <property type="molecule type" value="Genomic_DNA"/>
</dbReference>
<keyword evidence="3 5" id="KW-1133">Transmembrane helix</keyword>
<gene>
    <name evidence="6" type="ORF">HF853_11865</name>
</gene>
<dbReference type="Pfam" id="PF03595">
    <property type="entry name" value="SLAC1"/>
    <property type="match status" value="1"/>
</dbReference>
<feature type="transmembrane region" description="Helical" evidence="5">
    <location>
        <begin position="259"/>
        <end position="282"/>
    </location>
</feature>
<evidence type="ECO:0000256" key="5">
    <source>
        <dbReference type="SAM" id="Phobius"/>
    </source>
</evidence>
<feature type="transmembrane region" description="Helical" evidence="5">
    <location>
        <begin position="196"/>
        <end position="219"/>
    </location>
</feature>
<evidence type="ECO:0000256" key="2">
    <source>
        <dbReference type="ARBA" id="ARBA00022692"/>
    </source>
</evidence>
<comment type="caution">
    <text evidence="6">The sequence shown here is derived from an EMBL/GenBank/DDBJ whole genome shotgun (WGS) entry which is preliminary data.</text>
</comment>
<dbReference type="Gene3D" id="1.50.10.150">
    <property type="entry name" value="Voltage-dependent anion channel"/>
    <property type="match status" value="1"/>
</dbReference>
<evidence type="ECO:0000313" key="6">
    <source>
        <dbReference type="EMBL" id="NME90353.1"/>
    </source>
</evidence>
<proteinExistence type="predicted"/>
<name>A0AB36CNC6_9CORY</name>
<evidence type="ECO:0000313" key="7">
    <source>
        <dbReference type="Proteomes" id="UP000544551"/>
    </source>
</evidence>
<evidence type="ECO:0000256" key="4">
    <source>
        <dbReference type="ARBA" id="ARBA00023136"/>
    </source>
</evidence>
<feature type="transmembrane region" description="Helical" evidence="5">
    <location>
        <begin position="288"/>
        <end position="310"/>
    </location>
</feature>
<dbReference type="Proteomes" id="UP000544551">
    <property type="component" value="Unassembled WGS sequence"/>
</dbReference>
<feature type="transmembrane region" description="Helical" evidence="5">
    <location>
        <begin position="166"/>
        <end position="184"/>
    </location>
</feature>
<dbReference type="GO" id="GO:0016020">
    <property type="term" value="C:membrane"/>
    <property type="evidence" value="ECO:0007669"/>
    <property type="project" value="UniProtKB-SubCell"/>
</dbReference>
<dbReference type="AlphaFoldDB" id="A0AB36CNC6"/>
<feature type="transmembrane region" description="Helical" evidence="5">
    <location>
        <begin position="84"/>
        <end position="103"/>
    </location>
</feature>
<evidence type="ECO:0000256" key="1">
    <source>
        <dbReference type="ARBA" id="ARBA00004141"/>
    </source>
</evidence>
<dbReference type="InterPro" id="IPR038665">
    <property type="entry name" value="Voltage-dep_anion_channel_sf"/>
</dbReference>
<dbReference type="InterPro" id="IPR004695">
    <property type="entry name" value="SLAC1/Mae1/Ssu1/TehA"/>
</dbReference>
<comment type="subcellular location">
    <subcellularLocation>
        <location evidence="1">Membrane</location>
        <topology evidence="1">Multi-pass membrane protein</topology>
    </subcellularLocation>
</comment>
<protein>
    <submittedName>
        <fullName evidence="6">Tellurium resistance protein</fullName>
    </submittedName>
</protein>
<feature type="transmembrane region" description="Helical" evidence="5">
    <location>
        <begin position="139"/>
        <end position="160"/>
    </location>
</feature>
<sequence>MSHTPKPSGEAERSAANAQRSLIPPAGPSWTGSLMGTSIIAALLAIHGQAAVGLVFAVIGTGILAVTLYGLARYRSPRFLPEYMGPWGMFAMGVISLGSAWTAISGDSLYQLIGYLTGGLGGFIIALNQWRKFVGSPNFQWGLALVVPMVAATNAAQLGFIGLGRFGFILVWIIGVPVFVYVYFALMRRRTTIPVLLGHTAWIPVGVVGQSTAAAQLLFPQGFGLAYATVMLPLGAAASVFALYHEFRTVRAWAPYNPAWWGATFPVGTMSLGTHFVAVNAQMPIFDLISQIFLGLLIFNWCLCVVRFSFWFAQSYRTGKGDAK</sequence>
<accession>A0AB36CNC6</accession>